<proteinExistence type="predicted"/>
<name>A8RYV9_ENTBW</name>
<evidence type="ECO:0000313" key="1">
    <source>
        <dbReference type="EMBL" id="EDP14701.1"/>
    </source>
</evidence>
<evidence type="ECO:0000313" key="2">
    <source>
        <dbReference type="Proteomes" id="UP000005396"/>
    </source>
</evidence>
<evidence type="ECO:0008006" key="3">
    <source>
        <dbReference type="Google" id="ProtNLM"/>
    </source>
</evidence>
<dbReference type="EMBL" id="ABCC02000039">
    <property type="protein sequence ID" value="EDP14701.1"/>
    <property type="molecule type" value="Genomic_DNA"/>
</dbReference>
<reference evidence="1 2" key="1">
    <citation type="submission" date="2007-08" db="EMBL/GenBank/DDBJ databases">
        <authorList>
            <person name="Fulton L."/>
            <person name="Clifton S."/>
            <person name="Fulton B."/>
            <person name="Xu J."/>
            <person name="Minx P."/>
            <person name="Pepin K.H."/>
            <person name="Johnson M."/>
            <person name="Thiruvilangam P."/>
            <person name="Bhonagiri V."/>
            <person name="Nash W.E."/>
            <person name="Mardis E.R."/>
            <person name="Wilson R.K."/>
        </authorList>
    </citation>
    <scope>NUCLEOTIDE SEQUENCE [LARGE SCALE GENOMIC DNA]</scope>
    <source>
        <strain evidence="2">ATCC BAA-613 / DSM 15670 / CCUG 46953 / JCM 12243 / WAL 16351</strain>
    </source>
</reference>
<dbReference type="eggNOG" id="ENOG5033CCB">
    <property type="taxonomic scope" value="Bacteria"/>
</dbReference>
<gene>
    <name evidence="1" type="ORF">CLOBOL_05244</name>
</gene>
<accession>A8RYV9</accession>
<dbReference type="HOGENOM" id="CLU_205759_1_0_9"/>
<organism evidence="1 2">
    <name type="scientific">Enterocloster bolteae (strain ATCC BAA-613 / DSM 15670 / CCUG 46953 / JCM 12243 / WAL 16351)</name>
    <name type="common">Clostridium bolteae</name>
    <dbReference type="NCBI Taxonomy" id="411902"/>
    <lineage>
        <taxon>Bacteria</taxon>
        <taxon>Bacillati</taxon>
        <taxon>Bacillota</taxon>
        <taxon>Clostridia</taxon>
        <taxon>Lachnospirales</taxon>
        <taxon>Lachnospiraceae</taxon>
        <taxon>Enterocloster</taxon>
    </lineage>
</organism>
<reference evidence="1 2" key="2">
    <citation type="submission" date="2007-09" db="EMBL/GenBank/DDBJ databases">
        <title>Draft genome sequence of Clostridium bolteae (ATCC BAA-613).</title>
        <authorList>
            <person name="Sudarsanam P."/>
            <person name="Ley R."/>
            <person name="Guruge J."/>
            <person name="Turnbaugh P.J."/>
            <person name="Mahowald M."/>
            <person name="Liep D."/>
            <person name="Gordon J."/>
        </authorList>
    </citation>
    <scope>NUCLEOTIDE SEQUENCE [LARGE SCALE GENOMIC DNA]</scope>
    <source>
        <strain evidence="2">ATCC BAA-613 / DSM 15670 / CCUG 46953 / JCM 12243 / WAL 16351</strain>
    </source>
</reference>
<dbReference type="AlphaFoldDB" id="A8RYV9"/>
<dbReference type="Proteomes" id="UP000005396">
    <property type="component" value="Unassembled WGS sequence"/>
</dbReference>
<protein>
    <recommendedName>
        <fullName evidence="3">Molecular chaperone GroEL</fullName>
    </recommendedName>
</protein>
<sequence length="62" mass="7121">MRIPAHTIIEVIDMASYVSPKIRDKFETLSVDLKNCILERNVHLETLQDLIKVLDEIVKEGS</sequence>
<comment type="caution">
    <text evidence="1">The sequence shown here is derived from an EMBL/GenBank/DDBJ whole genome shotgun (WGS) entry which is preliminary data.</text>
</comment>
<dbReference type="PaxDb" id="411902-CLOBOL_05244"/>